<name>A0A9D2GU03_9BACT</name>
<sequence length="90" mass="10599">MRLDKFLKTAQLIKRRTVANEAADEGFIKVNGRDAKPSYQLKAGDILEIDMWNYYKKIEVLNVPEKNTISKKDIDNYIKVIEYKTKEIEF</sequence>
<evidence type="ECO:0000259" key="6">
    <source>
        <dbReference type="SMART" id="SM00363"/>
    </source>
</evidence>
<dbReference type="PIRSF" id="PIRSF038881">
    <property type="entry name" value="RNAbp_HP1423"/>
    <property type="match status" value="1"/>
</dbReference>
<dbReference type="EMBL" id="DXAQ01000127">
    <property type="protein sequence ID" value="HIZ89983.1"/>
    <property type="molecule type" value="Genomic_DNA"/>
</dbReference>
<dbReference type="GO" id="GO:0019843">
    <property type="term" value="F:rRNA binding"/>
    <property type="evidence" value="ECO:0007669"/>
    <property type="project" value="UniProtKB-UniRule"/>
</dbReference>
<comment type="similarity">
    <text evidence="5">Belongs to the RqcP family.</text>
</comment>
<reference evidence="7" key="2">
    <citation type="submission" date="2021-04" db="EMBL/GenBank/DDBJ databases">
        <authorList>
            <person name="Gilroy R."/>
        </authorList>
    </citation>
    <scope>NUCLEOTIDE SEQUENCE</scope>
    <source>
        <strain evidence="7">ChiW4-1371</strain>
    </source>
</reference>
<evidence type="ECO:0000313" key="8">
    <source>
        <dbReference type="Proteomes" id="UP000824176"/>
    </source>
</evidence>
<dbReference type="SUPFAM" id="SSF55174">
    <property type="entry name" value="Alpha-L RNA-binding motif"/>
    <property type="match status" value="1"/>
</dbReference>
<dbReference type="GO" id="GO:0072344">
    <property type="term" value="P:rescue of stalled ribosome"/>
    <property type="evidence" value="ECO:0007669"/>
    <property type="project" value="UniProtKB-UniRule"/>
</dbReference>
<evidence type="ECO:0000313" key="7">
    <source>
        <dbReference type="EMBL" id="HIZ89983.1"/>
    </source>
</evidence>
<evidence type="ECO:0000256" key="5">
    <source>
        <dbReference type="HAMAP-Rule" id="MF_00871"/>
    </source>
</evidence>
<comment type="caution">
    <text evidence="7">The sequence shown here is derived from an EMBL/GenBank/DDBJ whole genome shotgun (WGS) entry which is preliminary data.</text>
</comment>
<dbReference type="InterPro" id="IPR002942">
    <property type="entry name" value="S4_RNA-bd"/>
</dbReference>
<protein>
    <recommendedName>
        <fullName evidence="5">RQC P-site tRNA stabilizing factor</fullName>
        <shortName evidence="5">RqcP</shortName>
    </recommendedName>
    <alternativeName>
        <fullName evidence="5">Ribosome-associated protein quality control protein P</fullName>
    </alternativeName>
</protein>
<gene>
    <name evidence="5" type="primary">rqcP</name>
    <name evidence="7" type="ORF">H9804_08545</name>
</gene>
<dbReference type="Gene3D" id="3.10.290.10">
    <property type="entry name" value="RNA-binding S4 domain"/>
    <property type="match status" value="1"/>
</dbReference>
<feature type="domain" description="RNA-binding S4" evidence="6">
    <location>
        <begin position="1"/>
        <end position="69"/>
    </location>
</feature>
<evidence type="ECO:0000256" key="1">
    <source>
        <dbReference type="ARBA" id="ARBA00022555"/>
    </source>
</evidence>
<dbReference type="Proteomes" id="UP000824176">
    <property type="component" value="Unassembled WGS sequence"/>
</dbReference>
<comment type="subunit">
    <text evidence="5">Associates with stalled 50S ribosomal subunits. Binds to RqcH, 23S rRNA and the P-site tRNA. Does not require RqcH for association with 50S subunits.</text>
</comment>
<dbReference type="SMART" id="SM00363">
    <property type="entry name" value="S4"/>
    <property type="match status" value="1"/>
</dbReference>
<evidence type="ECO:0000256" key="3">
    <source>
        <dbReference type="ARBA" id="ARBA00022884"/>
    </source>
</evidence>
<dbReference type="GO" id="GO:0043023">
    <property type="term" value="F:ribosomal large subunit binding"/>
    <property type="evidence" value="ECO:0007669"/>
    <property type="project" value="UniProtKB-UniRule"/>
</dbReference>
<dbReference type="InterPro" id="IPR036986">
    <property type="entry name" value="S4_RNA-bd_sf"/>
</dbReference>
<proteinExistence type="inferred from homology"/>
<dbReference type="AlphaFoldDB" id="A0A9D2GU03"/>
<evidence type="ECO:0000256" key="4">
    <source>
        <dbReference type="ARBA" id="ARBA00022917"/>
    </source>
</evidence>
<evidence type="ECO:0000256" key="2">
    <source>
        <dbReference type="ARBA" id="ARBA00022730"/>
    </source>
</evidence>
<dbReference type="HAMAP" id="MF_00871">
    <property type="entry name" value="RqcP"/>
    <property type="match status" value="1"/>
</dbReference>
<keyword evidence="2 5" id="KW-0699">rRNA-binding</keyword>
<comment type="function">
    <text evidence="5">Key component of the ribosome quality control system (RQC), a ribosome-associated complex that mediates the extraction of incompletely synthesized nascent chains from stalled ribosomes and their subsequent degradation. RqcH recruits Ala-charged tRNA, and with RqcP directs the elongation of stalled nascent chains on 50S ribosomal subunits, leading to non-templated C-terminal alanine extensions (Ala tail). The Ala tail promotes nascent chain degradation. RqcP is associated with the translocation-like movement of the peptidyl-tRNA from the A-site into the P-site.</text>
</comment>
<dbReference type="PROSITE" id="PS50889">
    <property type="entry name" value="S4"/>
    <property type="match status" value="1"/>
</dbReference>
<accession>A0A9D2GU03</accession>
<reference evidence="7" key="1">
    <citation type="journal article" date="2021" name="PeerJ">
        <title>Extensive microbial diversity within the chicken gut microbiome revealed by metagenomics and culture.</title>
        <authorList>
            <person name="Gilroy R."/>
            <person name="Ravi A."/>
            <person name="Getino M."/>
            <person name="Pursley I."/>
            <person name="Horton D.L."/>
            <person name="Alikhan N.F."/>
            <person name="Baker D."/>
            <person name="Gharbi K."/>
            <person name="Hall N."/>
            <person name="Watson M."/>
            <person name="Adriaenssens E.M."/>
            <person name="Foster-Nyarko E."/>
            <person name="Jarju S."/>
            <person name="Secka A."/>
            <person name="Antonio M."/>
            <person name="Oren A."/>
            <person name="Chaudhuri R.R."/>
            <person name="La Ragione R."/>
            <person name="Hildebrand F."/>
            <person name="Pallen M.J."/>
        </authorList>
    </citation>
    <scope>NUCLEOTIDE SEQUENCE</scope>
    <source>
        <strain evidence="7">ChiW4-1371</strain>
    </source>
</reference>
<dbReference type="Pfam" id="PF01479">
    <property type="entry name" value="S4"/>
    <property type="match status" value="1"/>
</dbReference>
<keyword evidence="4 5" id="KW-0648">Protein biosynthesis</keyword>
<keyword evidence="1 5" id="KW-0820">tRNA-binding</keyword>
<dbReference type="CDD" id="cd00165">
    <property type="entry name" value="S4"/>
    <property type="match status" value="1"/>
</dbReference>
<dbReference type="InterPro" id="IPR025490">
    <property type="entry name" value="RqcP"/>
</dbReference>
<keyword evidence="3 5" id="KW-0694">RNA-binding</keyword>
<organism evidence="7 8">
    <name type="scientific">Candidatus Mucispirillum faecigallinarum</name>
    <dbReference type="NCBI Taxonomy" id="2838699"/>
    <lineage>
        <taxon>Bacteria</taxon>
        <taxon>Pseudomonadati</taxon>
        <taxon>Deferribacterota</taxon>
        <taxon>Deferribacteres</taxon>
        <taxon>Deferribacterales</taxon>
        <taxon>Mucispirillaceae</taxon>
        <taxon>Mucispirillum</taxon>
    </lineage>
</organism>
<dbReference type="GO" id="GO:0000049">
    <property type="term" value="F:tRNA binding"/>
    <property type="evidence" value="ECO:0007669"/>
    <property type="project" value="UniProtKB-UniRule"/>
</dbReference>